<evidence type="ECO:0000256" key="1">
    <source>
        <dbReference type="SAM" id="SignalP"/>
    </source>
</evidence>
<evidence type="ECO:0000313" key="3">
    <source>
        <dbReference type="Proteomes" id="UP001458880"/>
    </source>
</evidence>
<feature type="chain" id="PRO_5043418777" evidence="1">
    <location>
        <begin position="18"/>
        <end position="123"/>
    </location>
</feature>
<keyword evidence="1" id="KW-0732">Signal</keyword>
<dbReference type="EMBL" id="JASPKY010000047">
    <property type="protein sequence ID" value="KAK9745635.1"/>
    <property type="molecule type" value="Genomic_DNA"/>
</dbReference>
<sequence>MYKLTVVVLLCVAGLNAIGIKDLPNGILIGSSIADVRPSPTPEEEAAPPCLIDEDFLQPWPPAPEVDDIILAPEEEACEDEANEGILVLPEVFPVPETFPIVVDPVAPLPLHPDIALPMEIVD</sequence>
<organism evidence="2 3">
    <name type="scientific">Popillia japonica</name>
    <name type="common">Japanese beetle</name>
    <dbReference type="NCBI Taxonomy" id="7064"/>
    <lineage>
        <taxon>Eukaryota</taxon>
        <taxon>Metazoa</taxon>
        <taxon>Ecdysozoa</taxon>
        <taxon>Arthropoda</taxon>
        <taxon>Hexapoda</taxon>
        <taxon>Insecta</taxon>
        <taxon>Pterygota</taxon>
        <taxon>Neoptera</taxon>
        <taxon>Endopterygota</taxon>
        <taxon>Coleoptera</taxon>
        <taxon>Polyphaga</taxon>
        <taxon>Scarabaeiformia</taxon>
        <taxon>Scarabaeidae</taxon>
        <taxon>Rutelinae</taxon>
        <taxon>Popillia</taxon>
    </lineage>
</organism>
<dbReference type="Proteomes" id="UP001458880">
    <property type="component" value="Unassembled WGS sequence"/>
</dbReference>
<accession>A0AAW1MHE1</accession>
<gene>
    <name evidence="2" type="ORF">QE152_g6760</name>
</gene>
<reference evidence="2 3" key="1">
    <citation type="journal article" date="2024" name="BMC Genomics">
        <title>De novo assembly and annotation of Popillia japonica's genome with initial clues to its potential as an invasive pest.</title>
        <authorList>
            <person name="Cucini C."/>
            <person name="Boschi S."/>
            <person name="Funari R."/>
            <person name="Cardaioli E."/>
            <person name="Iannotti N."/>
            <person name="Marturano G."/>
            <person name="Paoli F."/>
            <person name="Bruttini M."/>
            <person name="Carapelli A."/>
            <person name="Frati F."/>
            <person name="Nardi F."/>
        </authorList>
    </citation>
    <scope>NUCLEOTIDE SEQUENCE [LARGE SCALE GENOMIC DNA]</scope>
    <source>
        <strain evidence="2">DMR45628</strain>
    </source>
</reference>
<feature type="signal peptide" evidence="1">
    <location>
        <begin position="1"/>
        <end position="17"/>
    </location>
</feature>
<dbReference type="AlphaFoldDB" id="A0AAW1MHE1"/>
<comment type="caution">
    <text evidence="2">The sequence shown here is derived from an EMBL/GenBank/DDBJ whole genome shotgun (WGS) entry which is preliminary data.</text>
</comment>
<keyword evidence="3" id="KW-1185">Reference proteome</keyword>
<evidence type="ECO:0000313" key="2">
    <source>
        <dbReference type="EMBL" id="KAK9745635.1"/>
    </source>
</evidence>
<name>A0AAW1MHE1_POPJA</name>
<protein>
    <submittedName>
        <fullName evidence="2">Uncharacterized protein</fullName>
    </submittedName>
</protein>
<proteinExistence type="predicted"/>